<dbReference type="InterPro" id="IPR009003">
    <property type="entry name" value="Peptidase_S1_PA"/>
</dbReference>
<evidence type="ECO:0000313" key="2">
    <source>
        <dbReference type="Proteomes" id="UP000762676"/>
    </source>
</evidence>
<organism evidence="1 2">
    <name type="scientific">Elysia marginata</name>
    <dbReference type="NCBI Taxonomy" id="1093978"/>
    <lineage>
        <taxon>Eukaryota</taxon>
        <taxon>Metazoa</taxon>
        <taxon>Spiralia</taxon>
        <taxon>Lophotrochozoa</taxon>
        <taxon>Mollusca</taxon>
        <taxon>Gastropoda</taxon>
        <taxon>Heterobranchia</taxon>
        <taxon>Euthyneura</taxon>
        <taxon>Panpulmonata</taxon>
        <taxon>Sacoglossa</taxon>
        <taxon>Placobranchoidea</taxon>
        <taxon>Plakobranchidae</taxon>
        <taxon>Elysia</taxon>
    </lineage>
</organism>
<evidence type="ECO:0008006" key="3">
    <source>
        <dbReference type="Google" id="ProtNLM"/>
    </source>
</evidence>
<gene>
    <name evidence="1" type="ORF">ElyMa_000807900</name>
</gene>
<dbReference type="Proteomes" id="UP000762676">
    <property type="component" value="Unassembled WGS sequence"/>
</dbReference>
<reference evidence="1 2" key="1">
    <citation type="journal article" date="2021" name="Elife">
        <title>Chloroplast acquisition without the gene transfer in kleptoplastic sea slugs, Plakobranchus ocellatus.</title>
        <authorList>
            <person name="Maeda T."/>
            <person name="Takahashi S."/>
            <person name="Yoshida T."/>
            <person name="Shimamura S."/>
            <person name="Takaki Y."/>
            <person name="Nagai Y."/>
            <person name="Toyoda A."/>
            <person name="Suzuki Y."/>
            <person name="Arimoto A."/>
            <person name="Ishii H."/>
            <person name="Satoh N."/>
            <person name="Nishiyama T."/>
            <person name="Hasebe M."/>
            <person name="Maruyama T."/>
            <person name="Minagawa J."/>
            <person name="Obokata J."/>
            <person name="Shigenobu S."/>
        </authorList>
    </citation>
    <scope>NUCLEOTIDE SEQUENCE [LARGE SCALE GENOMIC DNA]</scope>
</reference>
<dbReference type="EMBL" id="BMAT01001664">
    <property type="protein sequence ID" value="GFR90057.1"/>
    <property type="molecule type" value="Genomic_DNA"/>
</dbReference>
<protein>
    <recommendedName>
        <fullName evidence="3">Peptidase S1 domain-containing protein</fullName>
    </recommendedName>
</protein>
<evidence type="ECO:0000313" key="1">
    <source>
        <dbReference type="EMBL" id="GFR90057.1"/>
    </source>
</evidence>
<comment type="caution">
    <text evidence="1">The sequence shown here is derived from an EMBL/GenBank/DDBJ whole genome shotgun (WGS) entry which is preliminary data.</text>
</comment>
<dbReference type="SUPFAM" id="SSF50494">
    <property type="entry name" value="Trypsin-like serine proteases"/>
    <property type="match status" value="1"/>
</dbReference>
<dbReference type="AlphaFoldDB" id="A0AAV4GVZ8"/>
<sequence>MSSVKSNVQREVLRSFIDLTVKLTVRCTSQERPDDDDMAEDRGTDKVRVGTGCIWHVREPGYNMPCFCCNCNGKITRKQWRFEIVTAKHVVYNTEEAKKTKIDLFYDDESCQKDGRMKTLWGLGVEIELCFPDKDVCNMLCVTCDEDLGERIQYAWRCRLDKLNRQQLSDLGLQQSCNKDSHPVLIVSHPHGQAKKISMGNLRYAYRNPHVEYNTPTCPGSSGAPVFGFYTVDYFWWVSPVHSGSFGTTFTERSRELNFFKRLFYKYVGHKTAHEQINFGFDWW</sequence>
<accession>A0AAV4GVZ8</accession>
<name>A0AAV4GVZ8_9GAST</name>
<keyword evidence="2" id="KW-1185">Reference proteome</keyword>
<proteinExistence type="predicted"/>